<organism evidence="1 2">
    <name type="scientific">Paenibacillus terreus</name>
    <dbReference type="NCBI Taxonomy" id="1387834"/>
    <lineage>
        <taxon>Bacteria</taxon>
        <taxon>Bacillati</taxon>
        <taxon>Bacillota</taxon>
        <taxon>Bacilli</taxon>
        <taxon>Bacillales</taxon>
        <taxon>Paenibacillaceae</taxon>
        <taxon>Paenibacillus</taxon>
    </lineage>
</organism>
<dbReference type="InterPro" id="IPR036638">
    <property type="entry name" value="HLH_DNA-bd_sf"/>
</dbReference>
<dbReference type="RefSeq" id="WP_375526661.1">
    <property type="nucleotide sequence ID" value="NZ_JBHILM010000021.1"/>
</dbReference>
<dbReference type="SUPFAM" id="SSF140500">
    <property type="entry name" value="BAS1536-like"/>
    <property type="match status" value="1"/>
</dbReference>
<proteinExistence type="predicted"/>
<gene>
    <name evidence="1" type="ORF">ACE3NQ_18535</name>
</gene>
<name>A0ABV5BBT1_9BACL</name>
<dbReference type="InterPro" id="IPR037208">
    <property type="entry name" value="Spo0E-like_sf"/>
</dbReference>
<accession>A0ABV5BBT1</accession>
<evidence type="ECO:0000313" key="1">
    <source>
        <dbReference type="EMBL" id="MFB5682917.1"/>
    </source>
</evidence>
<keyword evidence="2" id="KW-1185">Reference proteome</keyword>
<comment type="caution">
    <text evidence="1">The sequence shown here is derived from an EMBL/GenBank/DDBJ whole genome shotgun (WGS) entry which is preliminary data.</text>
</comment>
<protein>
    <submittedName>
        <fullName evidence="1">Spo0E family sporulation regulatory protein-aspartic acid phosphatase</fullName>
    </submittedName>
</protein>
<dbReference type="Proteomes" id="UP001580407">
    <property type="component" value="Unassembled WGS sequence"/>
</dbReference>
<dbReference type="EMBL" id="JBHILM010000021">
    <property type="protein sequence ID" value="MFB5682917.1"/>
    <property type="molecule type" value="Genomic_DNA"/>
</dbReference>
<evidence type="ECO:0000313" key="2">
    <source>
        <dbReference type="Proteomes" id="UP001580407"/>
    </source>
</evidence>
<dbReference type="Gene3D" id="4.10.280.10">
    <property type="entry name" value="Helix-loop-helix DNA-binding domain"/>
    <property type="match status" value="1"/>
</dbReference>
<sequence>MTSSKVILRIRIERERQRLHLLVQRYGELSHPRVLKQSIRLDELINQYNRMGKEKIKKPIA</sequence>
<reference evidence="1 2" key="1">
    <citation type="submission" date="2024-09" db="EMBL/GenBank/DDBJ databases">
        <authorList>
            <person name="Ruan L."/>
        </authorList>
    </citation>
    <scope>NUCLEOTIDE SEQUENCE [LARGE SCALE GENOMIC DNA]</scope>
    <source>
        <strain evidence="1 2">D33</strain>
    </source>
</reference>
<dbReference type="InterPro" id="IPR018540">
    <property type="entry name" value="Spo0E-like"/>
</dbReference>
<dbReference type="Pfam" id="PF09388">
    <property type="entry name" value="SpoOE-like"/>
    <property type="match status" value="1"/>
</dbReference>